<evidence type="ECO:0000256" key="4">
    <source>
        <dbReference type="ARBA" id="ARBA00022692"/>
    </source>
</evidence>
<evidence type="ECO:0000313" key="12">
    <source>
        <dbReference type="EMBL" id="TSJ37385.1"/>
    </source>
</evidence>
<dbReference type="InterPro" id="IPR027417">
    <property type="entry name" value="P-loop_NTPase"/>
</dbReference>
<dbReference type="InterPro" id="IPR036640">
    <property type="entry name" value="ABC1_TM_sf"/>
</dbReference>
<evidence type="ECO:0000256" key="7">
    <source>
        <dbReference type="ARBA" id="ARBA00022989"/>
    </source>
</evidence>
<dbReference type="InterPro" id="IPR039421">
    <property type="entry name" value="Type_1_exporter"/>
</dbReference>
<dbReference type="Gene3D" id="3.40.50.300">
    <property type="entry name" value="P-loop containing nucleotide triphosphate hydrolases"/>
    <property type="match status" value="1"/>
</dbReference>
<keyword evidence="2" id="KW-0813">Transport</keyword>
<gene>
    <name evidence="12" type="ORF">FO440_20985</name>
</gene>
<comment type="subcellular location">
    <subcellularLocation>
        <location evidence="1">Cell membrane</location>
        <topology evidence="1">Multi-pass membrane protein</topology>
    </subcellularLocation>
</comment>
<evidence type="ECO:0000313" key="13">
    <source>
        <dbReference type="Proteomes" id="UP000318733"/>
    </source>
</evidence>
<evidence type="ECO:0000256" key="2">
    <source>
        <dbReference type="ARBA" id="ARBA00022448"/>
    </source>
</evidence>
<dbReference type="FunFam" id="3.40.50.300:FF:000299">
    <property type="entry name" value="ABC transporter ATP-binding protein/permease"/>
    <property type="match status" value="1"/>
</dbReference>
<feature type="transmembrane region" description="Helical" evidence="9">
    <location>
        <begin position="259"/>
        <end position="276"/>
    </location>
</feature>
<evidence type="ECO:0000259" key="11">
    <source>
        <dbReference type="PROSITE" id="PS50929"/>
    </source>
</evidence>
<evidence type="ECO:0000256" key="9">
    <source>
        <dbReference type="SAM" id="Phobius"/>
    </source>
</evidence>
<keyword evidence="8 9" id="KW-0472">Membrane</keyword>
<keyword evidence="4 9" id="KW-0812">Transmembrane</keyword>
<dbReference type="InterPro" id="IPR003439">
    <property type="entry name" value="ABC_transporter-like_ATP-bd"/>
</dbReference>
<feature type="transmembrane region" description="Helical" evidence="9">
    <location>
        <begin position="6"/>
        <end position="27"/>
    </location>
</feature>
<dbReference type="GO" id="GO:0005524">
    <property type="term" value="F:ATP binding"/>
    <property type="evidence" value="ECO:0007669"/>
    <property type="project" value="UniProtKB-KW"/>
</dbReference>
<accession>A0A556MC58</accession>
<dbReference type="SUPFAM" id="SSF52540">
    <property type="entry name" value="P-loop containing nucleoside triphosphate hydrolases"/>
    <property type="match status" value="1"/>
</dbReference>
<keyword evidence="7 9" id="KW-1133">Transmembrane helix</keyword>
<evidence type="ECO:0000256" key="8">
    <source>
        <dbReference type="ARBA" id="ARBA00023136"/>
    </source>
</evidence>
<proteinExistence type="predicted"/>
<name>A0A556MC58_9SPHI</name>
<dbReference type="GO" id="GO:0015421">
    <property type="term" value="F:ABC-type oligopeptide transporter activity"/>
    <property type="evidence" value="ECO:0007669"/>
    <property type="project" value="TreeGrafter"/>
</dbReference>
<keyword evidence="3" id="KW-1003">Cell membrane</keyword>
<evidence type="ECO:0000256" key="6">
    <source>
        <dbReference type="ARBA" id="ARBA00022840"/>
    </source>
</evidence>
<dbReference type="PROSITE" id="PS50929">
    <property type="entry name" value="ABC_TM1F"/>
    <property type="match status" value="1"/>
</dbReference>
<dbReference type="SUPFAM" id="SSF90123">
    <property type="entry name" value="ABC transporter transmembrane region"/>
    <property type="match status" value="1"/>
</dbReference>
<dbReference type="PANTHER" id="PTHR43394">
    <property type="entry name" value="ATP-DEPENDENT PERMEASE MDL1, MITOCHONDRIAL"/>
    <property type="match status" value="1"/>
</dbReference>
<keyword evidence="13" id="KW-1185">Reference proteome</keyword>
<dbReference type="AlphaFoldDB" id="A0A556MC58"/>
<evidence type="ECO:0000256" key="1">
    <source>
        <dbReference type="ARBA" id="ARBA00004651"/>
    </source>
</evidence>
<sequence>MFIMIVVENLLFFLTAYAFKYLFGVIVSPAKYDAEKIVLVEKYLLETFIAISLYVIVKSISQYVSQVQASRVSEFIDDKIHAAAVDLDLAFYESPEYFDTLKLAKDAGAERPNQVVTTLVDVVKNALMFCGISFVIFTINWLILPILIICVIPTFLVRVALADKLYQLREKQTPVERQAAYLSSLITADTLAKEVRSFGLGDYIKRLYLTIRLDLLVQRLKIIRRGAIHDIVTSLLGSFGFFGCICFFCYNAMKGTITIGQISLFVIIFPQLFNILQSLSQGISGLYQNGIFLTQLFKFFDLKPTLVDKTDTTALPVNDMLELKMENVNFTYPNSSNPVLTNVNLSIPPGKVIAIVGLNGAGKTTLIKLLCRLYDPTSGSVILGEENIRNFKIEDFRKTISAVFQDFGKYNLSVADNIRFGDIYGNRPFEDMVKATEASGANEYIEEFPNKYETIMGRIFEDGREISIGQWQKLAIARALYSPSRFIILDEATSALDALAEYEFLKNFRKSIGNKGAIVISHRVSAVKHADYIYVMSHGQVAQSGTHEELIAMDGDYATLFKDDKEIEA</sequence>
<dbReference type="Gene3D" id="1.20.1560.10">
    <property type="entry name" value="ABC transporter type 1, transmembrane domain"/>
    <property type="match status" value="1"/>
</dbReference>
<dbReference type="GO" id="GO:0005886">
    <property type="term" value="C:plasma membrane"/>
    <property type="evidence" value="ECO:0007669"/>
    <property type="project" value="UniProtKB-SubCell"/>
</dbReference>
<keyword evidence="5" id="KW-0547">Nucleotide-binding</keyword>
<reference evidence="12 13" key="1">
    <citation type="submission" date="2019-07" db="EMBL/GenBank/DDBJ databases">
        <authorList>
            <person name="Huq M.A."/>
        </authorList>
    </citation>
    <scope>NUCLEOTIDE SEQUENCE [LARGE SCALE GENOMIC DNA]</scope>
    <source>
        <strain evidence="12 13">MAH-19</strain>
    </source>
</reference>
<dbReference type="GO" id="GO:0016887">
    <property type="term" value="F:ATP hydrolysis activity"/>
    <property type="evidence" value="ECO:0007669"/>
    <property type="project" value="InterPro"/>
</dbReference>
<comment type="caution">
    <text evidence="12">The sequence shown here is derived from an EMBL/GenBank/DDBJ whole genome shotgun (WGS) entry which is preliminary data.</text>
</comment>
<evidence type="ECO:0000256" key="3">
    <source>
        <dbReference type="ARBA" id="ARBA00022475"/>
    </source>
</evidence>
<evidence type="ECO:0000259" key="10">
    <source>
        <dbReference type="PROSITE" id="PS50893"/>
    </source>
</evidence>
<dbReference type="InterPro" id="IPR011527">
    <property type="entry name" value="ABC1_TM_dom"/>
</dbReference>
<feature type="transmembrane region" description="Helical" evidence="9">
    <location>
        <begin position="126"/>
        <end position="159"/>
    </location>
</feature>
<organism evidence="12 13">
    <name type="scientific">Mucilaginibacter corticis</name>
    <dbReference type="NCBI Taxonomy" id="2597670"/>
    <lineage>
        <taxon>Bacteria</taxon>
        <taxon>Pseudomonadati</taxon>
        <taxon>Bacteroidota</taxon>
        <taxon>Sphingobacteriia</taxon>
        <taxon>Sphingobacteriales</taxon>
        <taxon>Sphingobacteriaceae</taxon>
        <taxon>Mucilaginibacter</taxon>
    </lineage>
</organism>
<dbReference type="SMART" id="SM00382">
    <property type="entry name" value="AAA"/>
    <property type="match status" value="1"/>
</dbReference>
<dbReference type="OrthoDB" id="9760358at2"/>
<dbReference type="InterPro" id="IPR003593">
    <property type="entry name" value="AAA+_ATPase"/>
</dbReference>
<dbReference type="PANTHER" id="PTHR43394:SF1">
    <property type="entry name" value="ATP-BINDING CASSETTE SUB-FAMILY B MEMBER 10, MITOCHONDRIAL"/>
    <property type="match status" value="1"/>
</dbReference>
<dbReference type="Proteomes" id="UP000318733">
    <property type="component" value="Unassembled WGS sequence"/>
</dbReference>
<keyword evidence="6 12" id="KW-0067">ATP-binding</keyword>
<protein>
    <submittedName>
        <fullName evidence="12">ABC transporter ATP-binding protein</fullName>
    </submittedName>
</protein>
<feature type="domain" description="ABC transporter" evidence="10">
    <location>
        <begin position="323"/>
        <end position="563"/>
    </location>
</feature>
<feature type="transmembrane region" description="Helical" evidence="9">
    <location>
        <begin position="39"/>
        <end position="57"/>
    </location>
</feature>
<feature type="transmembrane region" description="Helical" evidence="9">
    <location>
        <begin position="231"/>
        <end position="253"/>
    </location>
</feature>
<dbReference type="Pfam" id="PF00664">
    <property type="entry name" value="ABC_membrane"/>
    <property type="match status" value="1"/>
</dbReference>
<dbReference type="Pfam" id="PF00005">
    <property type="entry name" value="ABC_tran"/>
    <property type="match status" value="1"/>
</dbReference>
<feature type="domain" description="ABC transmembrane type-1" evidence="11">
    <location>
        <begin position="1"/>
        <end position="288"/>
    </location>
</feature>
<evidence type="ECO:0000256" key="5">
    <source>
        <dbReference type="ARBA" id="ARBA00022741"/>
    </source>
</evidence>
<dbReference type="PROSITE" id="PS50893">
    <property type="entry name" value="ABC_TRANSPORTER_2"/>
    <property type="match status" value="1"/>
</dbReference>
<dbReference type="EMBL" id="VLPK01000005">
    <property type="protein sequence ID" value="TSJ37385.1"/>
    <property type="molecule type" value="Genomic_DNA"/>
</dbReference>